<dbReference type="GO" id="GO:0036297">
    <property type="term" value="P:interstrand cross-link repair"/>
    <property type="evidence" value="ECO:0007669"/>
    <property type="project" value="TreeGrafter"/>
</dbReference>
<evidence type="ECO:0000256" key="1">
    <source>
        <dbReference type="ARBA" id="ARBA00022741"/>
    </source>
</evidence>
<dbReference type="Pfam" id="PF22982">
    <property type="entry name" value="WHD_HRQ1"/>
    <property type="match status" value="1"/>
</dbReference>
<dbReference type="GO" id="GO:0003676">
    <property type="term" value="F:nucleic acid binding"/>
    <property type="evidence" value="ECO:0007669"/>
    <property type="project" value="InterPro"/>
</dbReference>
<comment type="caution">
    <text evidence="6">The sequence shown here is derived from an EMBL/GenBank/DDBJ whole genome shotgun (WGS) entry which is preliminary data.</text>
</comment>
<proteinExistence type="predicted"/>
<evidence type="ECO:0000313" key="6">
    <source>
        <dbReference type="EMBL" id="KAK0483225.1"/>
    </source>
</evidence>
<dbReference type="SUPFAM" id="SSF46785">
    <property type="entry name" value="Winged helix' DNA-binding domain"/>
    <property type="match status" value="1"/>
</dbReference>
<dbReference type="PANTHER" id="PTHR47957">
    <property type="entry name" value="ATP-DEPENDENT HELICASE HRQ1"/>
    <property type="match status" value="1"/>
</dbReference>
<dbReference type="InterPro" id="IPR001650">
    <property type="entry name" value="Helicase_C-like"/>
</dbReference>
<dbReference type="EMBL" id="JAUEPR010000006">
    <property type="protein sequence ID" value="KAK0483225.1"/>
    <property type="molecule type" value="Genomic_DNA"/>
</dbReference>
<dbReference type="PANTHER" id="PTHR47957:SF3">
    <property type="entry name" value="ATP-DEPENDENT HELICASE HRQ1"/>
    <property type="match status" value="1"/>
</dbReference>
<dbReference type="Pfam" id="PF09369">
    <property type="entry name" value="MZB"/>
    <property type="match status" value="1"/>
</dbReference>
<dbReference type="SMART" id="SM00487">
    <property type="entry name" value="DEXDc"/>
    <property type="match status" value="1"/>
</dbReference>
<protein>
    <submittedName>
        <fullName evidence="6">P-loop containing nucleoside triphosphate hydrolase protein</fullName>
    </submittedName>
</protein>
<dbReference type="InterPro" id="IPR018973">
    <property type="entry name" value="MZB"/>
</dbReference>
<keyword evidence="2" id="KW-0067">ATP-binding</keyword>
<dbReference type="Pfam" id="PF00271">
    <property type="entry name" value="Helicase_C"/>
    <property type="match status" value="1"/>
</dbReference>
<dbReference type="InterPro" id="IPR036390">
    <property type="entry name" value="WH_DNA-bd_sf"/>
</dbReference>
<dbReference type="PROSITE" id="PS51192">
    <property type="entry name" value="HELICASE_ATP_BIND_1"/>
    <property type="match status" value="1"/>
</dbReference>
<feature type="domain" description="Helicase C-terminal" evidence="5">
    <location>
        <begin position="532"/>
        <end position="689"/>
    </location>
</feature>
<feature type="region of interest" description="Disordered" evidence="3">
    <location>
        <begin position="1"/>
        <end position="50"/>
    </location>
</feature>
<dbReference type="Gene3D" id="3.40.50.300">
    <property type="entry name" value="P-loop containing nucleotide triphosphate hydrolases"/>
    <property type="match status" value="2"/>
</dbReference>
<dbReference type="CDD" id="cd17923">
    <property type="entry name" value="DEXHc_Hrq1-like"/>
    <property type="match status" value="1"/>
</dbReference>
<organism evidence="6 7">
    <name type="scientific">Armillaria novae-zelandiae</name>
    <dbReference type="NCBI Taxonomy" id="153914"/>
    <lineage>
        <taxon>Eukaryota</taxon>
        <taxon>Fungi</taxon>
        <taxon>Dikarya</taxon>
        <taxon>Basidiomycota</taxon>
        <taxon>Agaricomycotina</taxon>
        <taxon>Agaricomycetes</taxon>
        <taxon>Agaricomycetidae</taxon>
        <taxon>Agaricales</taxon>
        <taxon>Marasmiineae</taxon>
        <taxon>Physalacriaceae</taxon>
        <taxon>Armillaria</taxon>
    </lineage>
</organism>
<dbReference type="InterPro" id="IPR014939">
    <property type="entry name" value="CDT1_Gemini-bd-like"/>
</dbReference>
<dbReference type="SUPFAM" id="SSF52540">
    <property type="entry name" value="P-loop containing nucleoside triphosphate hydrolases"/>
    <property type="match status" value="1"/>
</dbReference>
<dbReference type="Proteomes" id="UP001175227">
    <property type="component" value="Unassembled WGS sequence"/>
</dbReference>
<sequence length="1064" mass="118547">MSDKKRTRLQAHGHSTSESISSSSSTTVADRPAKKPKKSTKSQGIQSPDLSQWPNHFHTLFKALNTVLAFVSSRRELATSFPVIRQSVENITKQPLELVQVAELKALLPEIITFSYVPTLSEDTVMLPGPSSQSVVESEGDVLRLEFVDNWNGGSKNNQGLFIPSARSPTLTKKLIDKRNSRFIQAVEELLQAVSAEEDAVILLQTAAKACIPVKSQQTAALGGDLEPYFPVPEPKDRPTIQEVLTDIMAQHWYKDQIGTQMTFPAKDGHTDLELDLPLSPTIQAALRDSRNITSLYSHQVTAINAIGQGKNVIVSTSTASGKSVIYQVPLLRFLEEDPEATAIFVYPTKALAQDQRGALEQLLCACPSLQHIKVSTYDGDTPQDKRKGIRETASVILTNFASCLLLQDMIHASILPQEDCWRRFFKNIKLFVVDELHYYSGLFGTHVAYIMRRFRRICSAVGNRRIRFVSCSATISNPGSHMESVFGLDSCGVEVITEDGAPTGEKSFVVWQPSTIDPVAPGFGRDSSLSEAVRLMIHLMKHGVRVILFCKFRRACEMAMKALRVMLGMSRRSDVLQRVKSYRGGYSPEDRRDIERDAFSGQLLGIVATNALELGVDIGALDAVIMLGFPLNVSSLRQQAGRAGRRSRDSLAILVAEALPVDQYYVNHPEEIFHKNPDDLVIDLESKLTLEAHLQCAANEMPVSLKDQAYFGPLMVEVCKTRLIADDEGWYHTHHKFRPYPSKHITLRGVQEDKYLIIDVTQERHTILEEMEMSRVLFEIYDGAVFIHQGRTYIVKELRHSAKTATLIRKDVDYITSPRCLRSDVNAVQTLRIREIKGSPELAYYGNVEVKILVFGEDAISSLVIKDVVDLDNDPWEQETLGMWLDVPKQIPGWLNSKGIKPAAAIHAAEHAFLNKFALAQDVRTECKAEEKEVKVEKESKRKRPARLIFCDHVGQGMGSGVTAKAFDNVYDILHKAYEAIVNCNCEDFKGCTKCVQSPSCKEGNKVCSKSGALVILKALLGYEVDPESIPDEHDIFEGGTDTIVSASHVRKLGDIEIERDLK</sequence>
<evidence type="ECO:0000313" key="7">
    <source>
        <dbReference type="Proteomes" id="UP001175227"/>
    </source>
</evidence>
<dbReference type="GO" id="GO:0043138">
    <property type="term" value="F:3'-5' DNA helicase activity"/>
    <property type="evidence" value="ECO:0007669"/>
    <property type="project" value="TreeGrafter"/>
</dbReference>
<dbReference type="GO" id="GO:0005524">
    <property type="term" value="F:ATP binding"/>
    <property type="evidence" value="ECO:0007669"/>
    <property type="project" value="UniProtKB-KW"/>
</dbReference>
<accession>A0AA39UL35</accession>
<dbReference type="InterPro" id="IPR027417">
    <property type="entry name" value="P-loop_NTPase"/>
</dbReference>
<name>A0AA39UL35_9AGAR</name>
<keyword evidence="6" id="KW-0378">Hydrolase</keyword>
<dbReference type="PROSITE" id="PS51194">
    <property type="entry name" value="HELICASE_CTER"/>
    <property type="match status" value="1"/>
</dbReference>
<keyword evidence="7" id="KW-1185">Reference proteome</keyword>
<feature type="compositionally biased region" description="Low complexity" evidence="3">
    <location>
        <begin position="16"/>
        <end position="27"/>
    </location>
</feature>
<dbReference type="Pfam" id="PF00270">
    <property type="entry name" value="DEAD"/>
    <property type="match status" value="1"/>
</dbReference>
<dbReference type="GO" id="GO:0016787">
    <property type="term" value="F:hydrolase activity"/>
    <property type="evidence" value="ECO:0007669"/>
    <property type="project" value="UniProtKB-KW"/>
</dbReference>
<dbReference type="AlphaFoldDB" id="A0AA39UL35"/>
<evidence type="ECO:0000259" key="4">
    <source>
        <dbReference type="PROSITE" id="PS51192"/>
    </source>
</evidence>
<keyword evidence="1" id="KW-0547">Nucleotide-binding</keyword>
<feature type="compositionally biased region" description="Basic residues" evidence="3">
    <location>
        <begin position="1"/>
        <end position="11"/>
    </location>
</feature>
<feature type="domain" description="Helicase ATP-binding" evidence="4">
    <location>
        <begin position="304"/>
        <end position="478"/>
    </location>
</feature>
<dbReference type="InterPro" id="IPR055227">
    <property type="entry name" value="HRQ1_WHD"/>
</dbReference>
<evidence type="ECO:0000256" key="2">
    <source>
        <dbReference type="ARBA" id="ARBA00022840"/>
    </source>
</evidence>
<dbReference type="GO" id="GO:0006289">
    <property type="term" value="P:nucleotide-excision repair"/>
    <property type="evidence" value="ECO:0007669"/>
    <property type="project" value="TreeGrafter"/>
</dbReference>
<dbReference type="InterPro" id="IPR014001">
    <property type="entry name" value="Helicase_ATP-bd"/>
</dbReference>
<dbReference type="SMART" id="SM01075">
    <property type="entry name" value="CDT1"/>
    <property type="match status" value="1"/>
</dbReference>
<feature type="compositionally biased region" description="Polar residues" evidence="3">
    <location>
        <begin position="41"/>
        <end position="50"/>
    </location>
</feature>
<dbReference type="GO" id="GO:0005634">
    <property type="term" value="C:nucleus"/>
    <property type="evidence" value="ECO:0007669"/>
    <property type="project" value="TreeGrafter"/>
</dbReference>
<reference evidence="6" key="1">
    <citation type="submission" date="2023-06" db="EMBL/GenBank/DDBJ databases">
        <authorList>
            <consortium name="Lawrence Berkeley National Laboratory"/>
            <person name="Ahrendt S."/>
            <person name="Sahu N."/>
            <person name="Indic B."/>
            <person name="Wong-Bajracharya J."/>
            <person name="Merenyi Z."/>
            <person name="Ke H.-M."/>
            <person name="Monk M."/>
            <person name="Kocsube S."/>
            <person name="Drula E."/>
            <person name="Lipzen A."/>
            <person name="Balint B."/>
            <person name="Henrissat B."/>
            <person name="Andreopoulos B."/>
            <person name="Martin F.M."/>
            <person name="Harder C.B."/>
            <person name="Rigling D."/>
            <person name="Ford K.L."/>
            <person name="Foster G.D."/>
            <person name="Pangilinan J."/>
            <person name="Papanicolaou A."/>
            <person name="Barry K."/>
            <person name="LaButti K."/>
            <person name="Viragh M."/>
            <person name="Koriabine M."/>
            <person name="Yan M."/>
            <person name="Riley R."/>
            <person name="Champramary S."/>
            <person name="Plett K.L."/>
            <person name="Tsai I.J."/>
            <person name="Slot J."/>
            <person name="Sipos G."/>
            <person name="Plett J."/>
            <person name="Nagy L.G."/>
            <person name="Grigoriev I.V."/>
        </authorList>
    </citation>
    <scope>NUCLEOTIDE SEQUENCE</scope>
    <source>
        <strain evidence="6">ICMP 16352</strain>
    </source>
</reference>
<dbReference type="CDD" id="cd18797">
    <property type="entry name" value="SF2_C_Hrq"/>
    <property type="match status" value="1"/>
</dbReference>
<evidence type="ECO:0000256" key="3">
    <source>
        <dbReference type="SAM" id="MobiDB-lite"/>
    </source>
</evidence>
<dbReference type="Pfam" id="PF08839">
    <property type="entry name" value="CDT1"/>
    <property type="match status" value="1"/>
</dbReference>
<dbReference type="SMART" id="SM00490">
    <property type="entry name" value="HELICc"/>
    <property type="match status" value="1"/>
</dbReference>
<dbReference type="InterPro" id="IPR011545">
    <property type="entry name" value="DEAD/DEAH_box_helicase_dom"/>
</dbReference>
<gene>
    <name evidence="6" type="ORF">IW261DRAFT_1331864</name>
</gene>
<evidence type="ECO:0000259" key="5">
    <source>
        <dbReference type="PROSITE" id="PS51194"/>
    </source>
</evidence>